<evidence type="ECO:0000313" key="3">
    <source>
        <dbReference type="Proteomes" id="UP000609849"/>
    </source>
</evidence>
<dbReference type="Pfam" id="PF12671">
    <property type="entry name" value="Amidase_6"/>
    <property type="match status" value="1"/>
</dbReference>
<accession>A0ABR7JNF1</accession>
<dbReference type="InterPro" id="IPR024301">
    <property type="entry name" value="Amidase_6"/>
</dbReference>
<name>A0ABR7JNF1_9FIRM</name>
<evidence type="ECO:0000313" key="2">
    <source>
        <dbReference type="EMBL" id="MBC5996292.1"/>
    </source>
</evidence>
<keyword evidence="3" id="KW-1185">Reference proteome</keyword>
<organism evidence="2 3">
    <name type="scientific">Romboutsia faecis</name>
    <dbReference type="NCBI Taxonomy" id="2764597"/>
    <lineage>
        <taxon>Bacteria</taxon>
        <taxon>Bacillati</taxon>
        <taxon>Bacillota</taxon>
        <taxon>Clostridia</taxon>
        <taxon>Peptostreptococcales</taxon>
        <taxon>Peptostreptococcaceae</taxon>
        <taxon>Romboutsia</taxon>
    </lineage>
</organism>
<proteinExistence type="predicted"/>
<evidence type="ECO:0000259" key="1">
    <source>
        <dbReference type="Pfam" id="PF12671"/>
    </source>
</evidence>
<sequence length="392" mass="45624">MKLLKNKNEYIKKIVICLCLTISLGGSVFINKGRYDDNKNIKEEVLEASKIDTDTNTDETNNQYKLLLEHLFDYRNKAILDQNEEILKELYDTSKKFGLWAYEHEVKKMKYIKSWSDKQGVDFKDIKTKVIVKKIKEKEEEEDLYGIICTVSTEYKYSYENQKDVINTFRIGTYHYLNVVIRDNQYVIVKEWYTDPFEDSLNLENINSNEIRNYIENHEKAEIQLTKEQEKAINYAHQYCGAAADEEFGLKFNNKYKDFNPDGGDCANFASQILFESGRFKKNATWNYCNGDGTKAWVNAQGFKNYMLNSGRGSLIAKGSYHDVYKEAYNLRPGDFVGYEKGGRITHVSTVTGQDSKGYPLVTCHNTDRLLVPWDLGWSNKAIKFHLIKVNY</sequence>
<reference evidence="2 3" key="1">
    <citation type="submission" date="2020-08" db="EMBL/GenBank/DDBJ databases">
        <authorList>
            <person name="Liu C."/>
            <person name="Sun Q."/>
        </authorList>
    </citation>
    <scope>NUCLEOTIDE SEQUENCE [LARGE SCALE GENOMIC DNA]</scope>
    <source>
        <strain evidence="2 3">NSJ-18</strain>
    </source>
</reference>
<feature type="domain" description="Putative amidase" evidence="1">
    <location>
        <begin position="228"/>
        <end position="388"/>
    </location>
</feature>
<gene>
    <name evidence="2" type="ORF">H8923_05915</name>
</gene>
<dbReference type="EMBL" id="JACRWE010000002">
    <property type="protein sequence ID" value="MBC5996292.1"/>
    <property type="molecule type" value="Genomic_DNA"/>
</dbReference>
<comment type="caution">
    <text evidence="2">The sequence shown here is derived from an EMBL/GenBank/DDBJ whole genome shotgun (WGS) entry which is preliminary data.</text>
</comment>
<dbReference type="PANTHER" id="PTHR40032">
    <property type="entry name" value="EXPORTED PROTEIN-RELATED"/>
    <property type="match status" value="1"/>
</dbReference>
<dbReference type="Proteomes" id="UP000609849">
    <property type="component" value="Unassembled WGS sequence"/>
</dbReference>
<dbReference type="PANTHER" id="PTHR40032:SF1">
    <property type="entry name" value="EXPORTED PROTEIN"/>
    <property type="match status" value="1"/>
</dbReference>
<protein>
    <submittedName>
        <fullName evidence="2">Amidase domain-containing protein</fullName>
    </submittedName>
</protein>